<proteinExistence type="predicted"/>
<sequence>MPTYNKLVRDRIPEIIKRDGKQATTDILDSNHYIAELKSKLHEEVAEYQDASTDADSLEELADILEIMHALSKTHGASIENVEAIRQEKARKRGGFDDKIYLIEVDDT</sequence>
<dbReference type="EMBL" id="BAAADM010000055">
    <property type="protein sequence ID" value="GAA0447404.1"/>
    <property type="molecule type" value="Genomic_DNA"/>
</dbReference>
<gene>
    <name evidence="2" type="ORF">GCM10008983_26790</name>
</gene>
<evidence type="ECO:0000313" key="3">
    <source>
        <dbReference type="Proteomes" id="UP001501459"/>
    </source>
</evidence>
<feature type="coiled-coil region" evidence="1">
    <location>
        <begin position="34"/>
        <end position="61"/>
    </location>
</feature>
<keyword evidence="3" id="KW-1185">Reference proteome</keyword>
<name>A0ABN0ZHD8_9BACI</name>
<protein>
    <submittedName>
        <fullName evidence="2">Nucleoside triphosphate pyrophosphohydrolase</fullName>
    </submittedName>
</protein>
<evidence type="ECO:0000313" key="2">
    <source>
        <dbReference type="EMBL" id="GAA0447404.1"/>
    </source>
</evidence>
<comment type="caution">
    <text evidence="2">The sequence shown here is derived from an EMBL/GenBank/DDBJ whole genome shotgun (WGS) entry which is preliminary data.</text>
</comment>
<keyword evidence="1" id="KW-0175">Coiled coil</keyword>
<dbReference type="Proteomes" id="UP001501459">
    <property type="component" value="Unassembled WGS sequence"/>
</dbReference>
<dbReference type="CDD" id="cd11532">
    <property type="entry name" value="NTP-PPase_COG4997"/>
    <property type="match status" value="1"/>
</dbReference>
<reference evidence="2 3" key="1">
    <citation type="journal article" date="2019" name="Int. J. Syst. Evol. Microbiol.">
        <title>The Global Catalogue of Microorganisms (GCM) 10K type strain sequencing project: providing services to taxonomists for standard genome sequencing and annotation.</title>
        <authorList>
            <consortium name="The Broad Institute Genomics Platform"/>
            <consortium name="The Broad Institute Genome Sequencing Center for Infectious Disease"/>
            <person name="Wu L."/>
            <person name="Ma J."/>
        </authorList>
    </citation>
    <scope>NUCLEOTIDE SEQUENCE [LARGE SCALE GENOMIC DNA]</scope>
    <source>
        <strain evidence="2 3">JCM 12149</strain>
    </source>
</reference>
<organism evidence="2 3">
    <name type="scientific">Lentibacillus halophilus</name>
    <dbReference type="NCBI Taxonomy" id="295065"/>
    <lineage>
        <taxon>Bacteria</taxon>
        <taxon>Bacillati</taxon>
        <taxon>Bacillota</taxon>
        <taxon>Bacilli</taxon>
        <taxon>Bacillales</taxon>
        <taxon>Bacillaceae</taxon>
        <taxon>Lentibacillus</taxon>
    </lineage>
</organism>
<dbReference type="InterPro" id="IPR038735">
    <property type="entry name" value="MSMEG_1276-like_NTP-PPase_dom"/>
</dbReference>
<dbReference type="SUPFAM" id="SSF101386">
    <property type="entry name" value="all-alpha NTP pyrophosphatases"/>
    <property type="match status" value="1"/>
</dbReference>
<accession>A0ABN0ZHD8</accession>
<evidence type="ECO:0000256" key="1">
    <source>
        <dbReference type="SAM" id="Coils"/>
    </source>
</evidence>
<dbReference type="RefSeq" id="WP_343754064.1">
    <property type="nucleotide sequence ID" value="NZ_BAAADM010000055.1"/>
</dbReference>